<evidence type="ECO:0000313" key="2">
    <source>
        <dbReference type="Proteomes" id="UP000441354"/>
    </source>
</evidence>
<accession>A0A7V7RKV8</accession>
<evidence type="ECO:0008006" key="3">
    <source>
        <dbReference type="Google" id="ProtNLM"/>
    </source>
</evidence>
<sequence>MNLMKSLLFLALCVPLLHGCGKEHQGETSEAPQINFELIASEKTLSANVDEIAFKREEPPAFQYLIKAAYNPIDFEQFWNLFDFEKKIPKVDFESKNVMIVGLYESSCPTHIEKIYNEQEMLTITVASKENTCDELAAPRTFVIELDKGISESLQEVRIVERDIKTIVPIQ</sequence>
<reference evidence="1 2" key="1">
    <citation type="journal article" date="2014" name="Arch. Microbiol.">
        <title>Bacillus mesophilum sp. nov., strain IITR-54T, a novel 4-chlorobiphenyl dechlorinating bacterium.</title>
        <authorList>
            <person name="Manickam N."/>
            <person name="Singh N.K."/>
            <person name="Bajaj A."/>
            <person name="Kumar R.M."/>
            <person name="Kaur G."/>
            <person name="Kaur N."/>
            <person name="Bala M."/>
            <person name="Kumar A."/>
            <person name="Mayilraj S."/>
        </authorList>
    </citation>
    <scope>NUCLEOTIDE SEQUENCE [LARGE SCALE GENOMIC DNA]</scope>
    <source>
        <strain evidence="1 2">IITR-54</strain>
    </source>
</reference>
<comment type="caution">
    <text evidence="1">The sequence shown here is derived from an EMBL/GenBank/DDBJ whole genome shotgun (WGS) entry which is preliminary data.</text>
</comment>
<name>A0A7V7RKV8_9BACI</name>
<dbReference type="RefSeq" id="WP_151574866.1">
    <property type="nucleotide sequence ID" value="NZ_WBOT01000004.1"/>
</dbReference>
<evidence type="ECO:0000313" key="1">
    <source>
        <dbReference type="EMBL" id="KAB2332011.1"/>
    </source>
</evidence>
<organism evidence="1 2">
    <name type="scientific">Bacillus mesophilum</name>
    <dbReference type="NCBI Taxonomy" id="1071718"/>
    <lineage>
        <taxon>Bacteria</taxon>
        <taxon>Bacillati</taxon>
        <taxon>Bacillota</taxon>
        <taxon>Bacilli</taxon>
        <taxon>Bacillales</taxon>
        <taxon>Bacillaceae</taxon>
        <taxon>Bacillus</taxon>
    </lineage>
</organism>
<keyword evidence="2" id="KW-1185">Reference proteome</keyword>
<proteinExistence type="predicted"/>
<dbReference type="AlphaFoldDB" id="A0A7V7RKV8"/>
<dbReference type="OrthoDB" id="2990781at2"/>
<gene>
    <name evidence="1" type="ORF">F7732_15235</name>
</gene>
<dbReference type="EMBL" id="WBOT01000004">
    <property type="protein sequence ID" value="KAB2332011.1"/>
    <property type="molecule type" value="Genomic_DNA"/>
</dbReference>
<dbReference type="Proteomes" id="UP000441354">
    <property type="component" value="Unassembled WGS sequence"/>
</dbReference>
<protein>
    <recommendedName>
        <fullName evidence="3">Protease complex subunit PrcB family protein</fullName>
    </recommendedName>
</protein>